<sequence>MQNSEALNVLGEKLETCGNNPKTGFYRDGCCNTGPDDLGNHTVCAIVTADFLDYSKAQGNDLSTPRPEFGFPGLKPGDSWCLCAGRWQQAFEANSAPRVKLRATHQRALEACELADLKAHAADLS</sequence>
<dbReference type="InterPro" id="IPR018714">
    <property type="entry name" value="DUF2237"/>
</dbReference>
<name>A0A137SIT0_9GAMM</name>
<dbReference type="PANTHER" id="PTHR37466:SF1">
    <property type="entry name" value="SLR1628 PROTEIN"/>
    <property type="match status" value="1"/>
</dbReference>
<dbReference type="Proteomes" id="UP000070282">
    <property type="component" value="Unassembled WGS sequence"/>
</dbReference>
<dbReference type="Gene3D" id="3.30.56.110">
    <property type="entry name" value="Protein of unknown function DUF2237"/>
    <property type="match status" value="1"/>
</dbReference>
<protein>
    <recommendedName>
        <fullName evidence="3">DUF2237 domain-containing protein</fullName>
    </recommendedName>
</protein>
<accession>A0A137SIT0</accession>
<dbReference type="PANTHER" id="PTHR37466">
    <property type="entry name" value="SLR1628 PROTEIN"/>
    <property type="match status" value="1"/>
</dbReference>
<dbReference type="RefSeq" id="WP_061330896.1">
    <property type="nucleotide sequence ID" value="NZ_LOCO01000001.1"/>
</dbReference>
<comment type="caution">
    <text evidence="1">The sequence shown here is derived from an EMBL/GenBank/DDBJ whole genome shotgun (WGS) entry which is preliminary data.</text>
</comment>
<proteinExistence type="predicted"/>
<reference evidence="2" key="1">
    <citation type="submission" date="2015-12" db="EMBL/GenBank/DDBJ databases">
        <authorList>
            <person name="Lima A."/>
            <person name="Farahani Zayas N."/>
            <person name="Castro Da Silva M.A."/>
            <person name="Cabral A."/>
            <person name="Pessatti M.L."/>
        </authorList>
    </citation>
    <scope>NUCLEOTIDE SEQUENCE [LARGE SCALE GENOMIC DNA]</scope>
    <source>
        <strain evidence="2">LAMA 842</strain>
    </source>
</reference>
<dbReference type="EMBL" id="LOCO01000001">
    <property type="protein sequence ID" value="KXO12349.1"/>
    <property type="molecule type" value="Genomic_DNA"/>
</dbReference>
<dbReference type="AlphaFoldDB" id="A0A137SIT0"/>
<keyword evidence="2" id="KW-1185">Reference proteome</keyword>
<evidence type="ECO:0008006" key="3">
    <source>
        <dbReference type="Google" id="ProtNLM"/>
    </source>
</evidence>
<gene>
    <name evidence="1" type="ORF">J122_401</name>
</gene>
<evidence type="ECO:0000313" key="1">
    <source>
        <dbReference type="EMBL" id="KXO12349.1"/>
    </source>
</evidence>
<dbReference type="PATRIC" id="fig|1306954.6.peg.393"/>
<evidence type="ECO:0000313" key="2">
    <source>
        <dbReference type="Proteomes" id="UP000070282"/>
    </source>
</evidence>
<organism evidence="1 2">
    <name type="scientific">Marinobacter excellens LAMA 842</name>
    <dbReference type="NCBI Taxonomy" id="1306954"/>
    <lineage>
        <taxon>Bacteria</taxon>
        <taxon>Pseudomonadati</taxon>
        <taxon>Pseudomonadota</taxon>
        <taxon>Gammaproteobacteria</taxon>
        <taxon>Pseudomonadales</taxon>
        <taxon>Marinobacteraceae</taxon>
        <taxon>Marinobacter</taxon>
    </lineage>
</organism>
<dbReference type="Pfam" id="PF09996">
    <property type="entry name" value="DUF2237"/>
    <property type="match status" value="1"/>
</dbReference>